<keyword evidence="1" id="KW-0805">Transcription regulation</keyword>
<keyword evidence="8" id="KW-1185">Reference proteome</keyword>
<dbReference type="InterPro" id="IPR036390">
    <property type="entry name" value="WH_DNA-bd_sf"/>
</dbReference>
<dbReference type="SUPFAM" id="SSF55781">
    <property type="entry name" value="GAF domain-like"/>
    <property type="match status" value="1"/>
</dbReference>
<reference evidence="7 8" key="1">
    <citation type="submission" date="2021-04" db="EMBL/GenBank/DDBJ databases">
        <title>Ruania sp. nov., isolated from sandy soil of mangrove forest.</title>
        <authorList>
            <person name="Ge X."/>
            <person name="Huang R."/>
            <person name="Liu W."/>
        </authorList>
    </citation>
    <scope>NUCLEOTIDE SEQUENCE [LARGE SCALE GENOMIC DNA]</scope>
    <source>
        <strain evidence="7 8">N2-46</strain>
    </source>
</reference>
<proteinExistence type="predicted"/>
<organism evidence="7 8">
    <name type="scientific">Occultella gossypii</name>
    <dbReference type="NCBI Taxonomy" id="2800820"/>
    <lineage>
        <taxon>Bacteria</taxon>
        <taxon>Bacillati</taxon>
        <taxon>Actinomycetota</taxon>
        <taxon>Actinomycetes</taxon>
        <taxon>Micrococcales</taxon>
        <taxon>Ruaniaceae</taxon>
        <taxon>Occultella</taxon>
    </lineage>
</organism>
<keyword evidence="3" id="KW-0804">Transcription</keyword>
<dbReference type="SMART" id="SM00346">
    <property type="entry name" value="HTH_ICLR"/>
    <property type="match status" value="1"/>
</dbReference>
<evidence type="ECO:0000259" key="6">
    <source>
        <dbReference type="PROSITE" id="PS51078"/>
    </source>
</evidence>
<dbReference type="PANTHER" id="PTHR30136:SF24">
    <property type="entry name" value="HTH-TYPE TRANSCRIPTIONAL REPRESSOR ALLR"/>
    <property type="match status" value="1"/>
</dbReference>
<gene>
    <name evidence="7" type="ORF">KCQ71_26385</name>
</gene>
<dbReference type="RefSeq" id="WP_223411671.1">
    <property type="nucleotide sequence ID" value="NZ_JAGSHT010000033.1"/>
</dbReference>
<evidence type="ECO:0000256" key="2">
    <source>
        <dbReference type="ARBA" id="ARBA00023125"/>
    </source>
</evidence>
<dbReference type="PROSITE" id="PS51078">
    <property type="entry name" value="ICLR_ED"/>
    <property type="match status" value="1"/>
</dbReference>
<dbReference type="SUPFAM" id="SSF46785">
    <property type="entry name" value="Winged helix' DNA-binding domain"/>
    <property type="match status" value="1"/>
</dbReference>
<dbReference type="EMBL" id="JAGSHT010000033">
    <property type="protein sequence ID" value="MBZ2199697.1"/>
    <property type="molecule type" value="Genomic_DNA"/>
</dbReference>
<keyword evidence="2" id="KW-0238">DNA-binding</keyword>
<evidence type="ECO:0000313" key="7">
    <source>
        <dbReference type="EMBL" id="MBZ2199697.1"/>
    </source>
</evidence>
<dbReference type="InterPro" id="IPR014757">
    <property type="entry name" value="Tscrpt_reg_IclR_C"/>
</dbReference>
<accession>A0ABS7SH60</accession>
<evidence type="ECO:0000256" key="3">
    <source>
        <dbReference type="ARBA" id="ARBA00023163"/>
    </source>
</evidence>
<dbReference type="Pfam" id="PF09339">
    <property type="entry name" value="HTH_IclR"/>
    <property type="match status" value="1"/>
</dbReference>
<name>A0ABS7SH60_9MICO</name>
<feature type="domain" description="IclR-ED" evidence="6">
    <location>
        <begin position="79"/>
        <end position="262"/>
    </location>
</feature>
<dbReference type="Pfam" id="PF01614">
    <property type="entry name" value="IclR_C"/>
    <property type="match status" value="1"/>
</dbReference>
<sequence>MTVAHPGPEQASASALAKGLRVLEAVLTNHRLTDICATTGLSYGTAHRILAELVAGGWVVQDADRRYHPGPRQDGMVSLRRPAGGTGGGLDPARCDLTPHLLRLREATGLTVHLAAVRDAGLVYVAKVEAPGSYLLGSYVGLELDLHATAIGKAYLATMAPERAVRILAERPVHARTRHTLVSRARLLVDLSQTRERGWAFDNGENEEGIRCIGVALRGPDGEVCGGLSVSGPDAALERPTIAAQALAVVRAGTAIGIALTSSGADTAGAPD</sequence>
<dbReference type="Proteomes" id="UP000826651">
    <property type="component" value="Unassembled WGS sequence"/>
</dbReference>
<feature type="domain" description="HTH iclR-type" evidence="5">
    <location>
        <begin position="13"/>
        <end position="71"/>
    </location>
</feature>
<dbReference type="InterPro" id="IPR029016">
    <property type="entry name" value="GAF-like_dom_sf"/>
</dbReference>
<evidence type="ECO:0000256" key="1">
    <source>
        <dbReference type="ARBA" id="ARBA00023015"/>
    </source>
</evidence>
<comment type="caution">
    <text evidence="7">The sequence shown here is derived from an EMBL/GenBank/DDBJ whole genome shotgun (WGS) entry which is preliminary data.</text>
</comment>
<evidence type="ECO:0000259" key="5">
    <source>
        <dbReference type="PROSITE" id="PS51077"/>
    </source>
</evidence>
<evidence type="ECO:0000313" key="8">
    <source>
        <dbReference type="Proteomes" id="UP000826651"/>
    </source>
</evidence>
<dbReference type="PROSITE" id="PS51077">
    <property type="entry name" value="HTH_ICLR"/>
    <property type="match status" value="1"/>
</dbReference>
<dbReference type="InterPro" id="IPR005471">
    <property type="entry name" value="Tscrpt_reg_IclR_N"/>
</dbReference>
<evidence type="ECO:0000256" key="4">
    <source>
        <dbReference type="SAM" id="MobiDB-lite"/>
    </source>
</evidence>
<feature type="region of interest" description="Disordered" evidence="4">
    <location>
        <begin position="70"/>
        <end position="90"/>
    </location>
</feature>
<dbReference type="InterPro" id="IPR036388">
    <property type="entry name" value="WH-like_DNA-bd_sf"/>
</dbReference>
<dbReference type="InterPro" id="IPR050707">
    <property type="entry name" value="HTH_MetabolicPath_Reg"/>
</dbReference>
<dbReference type="Gene3D" id="1.10.10.10">
    <property type="entry name" value="Winged helix-like DNA-binding domain superfamily/Winged helix DNA-binding domain"/>
    <property type="match status" value="1"/>
</dbReference>
<dbReference type="Gene3D" id="3.30.450.40">
    <property type="match status" value="1"/>
</dbReference>
<protein>
    <submittedName>
        <fullName evidence="7">IclR family transcriptional regulator</fullName>
    </submittedName>
</protein>
<dbReference type="PANTHER" id="PTHR30136">
    <property type="entry name" value="HELIX-TURN-HELIX TRANSCRIPTIONAL REGULATOR, ICLR FAMILY"/>
    <property type="match status" value="1"/>
</dbReference>